<evidence type="ECO:0000313" key="6">
    <source>
        <dbReference type="Proteomes" id="UP000071641"/>
    </source>
</evidence>
<sequence>MKIHSLFNDKSDLYEKARPVYPDEIYRYLVSISPSNLKAWDCACGNGQVSEGLSHCFEGVIATDVSDQQIANAKRFDNVIYRVMPSESTDFPDDSFDLVCVAQALHWFDFPVFWPEVKRVLKPGGVFAAWGYIWPVLPYEIERIFHDQILNVIAPYWATQNSLLTGHYKDVEFPFEGLSSPKFEMKVEWNLDQFFDFIKTFSATRRCIEEHGEAFLDVAYEQIETYWSADEKARVIPLEFVFYAGRNTE</sequence>
<keyword evidence="6" id="KW-1185">Reference proteome</keyword>
<comment type="similarity">
    <text evidence="1">Belongs to the methyltransferase superfamily.</text>
</comment>
<evidence type="ECO:0000259" key="4">
    <source>
        <dbReference type="Pfam" id="PF08241"/>
    </source>
</evidence>
<dbReference type="Pfam" id="PF08241">
    <property type="entry name" value="Methyltransf_11"/>
    <property type="match status" value="1"/>
</dbReference>
<dbReference type="InterPro" id="IPR029063">
    <property type="entry name" value="SAM-dependent_MTases_sf"/>
</dbReference>
<organism evidence="5 6">
    <name type="scientific">Grimontia celer</name>
    <dbReference type="NCBI Taxonomy" id="1796497"/>
    <lineage>
        <taxon>Bacteria</taxon>
        <taxon>Pseudomonadati</taxon>
        <taxon>Pseudomonadota</taxon>
        <taxon>Gammaproteobacteria</taxon>
        <taxon>Vibrionales</taxon>
        <taxon>Vibrionaceae</taxon>
        <taxon>Grimontia</taxon>
    </lineage>
</organism>
<reference evidence="6" key="1">
    <citation type="submission" date="2016-02" db="EMBL/GenBank/DDBJ databases">
        <authorList>
            <person name="Rodrigo-Torres Lidia"/>
            <person name="Arahal R.David."/>
        </authorList>
    </citation>
    <scope>NUCLEOTIDE SEQUENCE [LARGE SCALE GENOMIC DNA]</scope>
    <source>
        <strain evidence="6">CECT 9029</strain>
    </source>
</reference>
<dbReference type="OrthoDB" id="7348755at2"/>
<dbReference type="EMBL" id="FIZX01000002">
    <property type="protein sequence ID" value="CZF83246.1"/>
    <property type="molecule type" value="Genomic_DNA"/>
</dbReference>
<keyword evidence="5" id="KW-0830">Ubiquinone</keyword>
<dbReference type="EC" id="2.1.1.163" evidence="5"/>
<gene>
    <name evidence="5" type="primary">ubiE_1</name>
    <name evidence="5" type="ORF">GCE9029_03719</name>
</gene>
<evidence type="ECO:0000256" key="2">
    <source>
        <dbReference type="ARBA" id="ARBA00022603"/>
    </source>
</evidence>
<dbReference type="GO" id="GO:0008757">
    <property type="term" value="F:S-adenosylmethionine-dependent methyltransferase activity"/>
    <property type="evidence" value="ECO:0007669"/>
    <property type="project" value="InterPro"/>
</dbReference>
<dbReference type="InterPro" id="IPR013216">
    <property type="entry name" value="Methyltransf_11"/>
</dbReference>
<keyword evidence="2 5" id="KW-0489">Methyltransferase</keyword>
<dbReference type="STRING" id="1796497.GCE9029_03719"/>
<feature type="domain" description="Methyltransferase type 11" evidence="4">
    <location>
        <begin position="41"/>
        <end position="128"/>
    </location>
</feature>
<dbReference type="PANTHER" id="PTHR44942:SF4">
    <property type="entry name" value="METHYLTRANSFERASE TYPE 11 DOMAIN-CONTAINING PROTEIN"/>
    <property type="match status" value="1"/>
</dbReference>
<accession>A0A128FAB2</accession>
<name>A0A128FAB2_9GAMM</name>
<dbReference type="RefSeq" id="WP_062665511.1">
    <property type="nucleotide sequence ID" value="NZ_FIZX01000002.1"/>
</dbReference>
<evidence type="ECO:0000313" key="5">
    <source>
        <dbReference type="EMBL" id="CZF83246.1"/>
    </source>
</evidence>
<dbReference type="GO" id="GO:0032259">
    <property type="term" value="P:methylation"/>
    <property type="evidence" value="ECO:0007669"/>
    <property type="project" value="UniProtKB-KW"/>
</dbReference>
<dbReference type="AlphaFoldDB" id="A0A128FAB2"/>
<dbReference type="Proteomes" id="UP000071641">
    <property type="component" value="Unassembled WGS sequence"/>
</dbReference>
<evidence type="ECO:0000256" key="1">
    <source>
        <dbReference type="ARBA" id="ARBA00008361"/>
    </source>
</evidence>
<dbReference type="SUPFAM" id="SSF53335">
    <property type="entry name" value="S-adenosyl-L-methionine-dependent methyltransferases"/>
    <property type="match status" value="1"/>
</dbReference>
<protein>
    <submittedName>
        <fullName evidence="5">Ubiquinone/menaquinone biosynthesis C-methyltransferase UbiE</fullName>
        <ecNumber evidence="5">2.1.1.163</ecNumber>
    </submittedName>
</protein>
<keyword evidence="3 5" id="KW-0808">Transferase</keyword>
<proteinExistence type="inferred from homology"/>
<dbReference type="PANTHER" id="PTHR44942">
    <property type="entry name" value="METHYLTRANSF_11 DOMAIN-CONTAINING PROTEIN"/>
    <property type="match status" value="1"/>
</dbReference>
<dbReference type="GO" id="GO:0043770">
    <property type="term" value="F:demethylmenaquinone methyltransferase activity"/>
    <property type="evidence" value="ECO:0007669"/>
    <property type="project" value="UniProtKB-EC"/>
</dbReference>
<evidence type="ECO:0000256" key="3">
    <source>
        <dbReference type="ARBA" id="ARBA00022679"/>
    </source>
</evidence>
<dbReference type="CDD" id="cd02440">
    <property type="entry name" value="AdoMet_MTases"/>
    <property type="match status" value="1"/>
</dbReference>
<dbReference type="Gene3D" id="3.40.50.150">
    <property type="entry name" value="Vaccinia Virus protein VP39"/>
    <property type="match status" value="1"/>
</dbReference>
<dbReference type="InterPro" id="IPR051052">
    <property type="entry name" value="Diverse_substrate_MTase"/>
</dbReference>